<feature type="transmembrane region" description="Helical" evidence="5">
    <location>
        <begin position="35"/>
        <end position="56"/>
    </location>
</feature>
<keyword evidence="4 5" id="KW-0472">Membrane</keyword>
<evidence type="ECO:0000256" key="5">
    <source>
        <dbReference type="SAM" id="Phobius"/>
    </source>
</evidence>
<comment type="caution">
    <text evidence="7">The sequence shown here is derived from an EMBL/GenBank/DDBJ whole genome shotgun (WGS) entry which is preliminary data.</text>
</comment>
<dbReference type="InterPro" id="IPR044880">
    <property type="entry name" value="NCX_ion-bd_dom_sf"/>
</dbReference>
<proteinExistence type="predicted"/>
<organism evidence="7 8">
    <name type="scientific">Candidatus Magasanikbacteria bacterium RIFOXYC2_FULL_42_28</name>
    <dbReference type="NCBI Taxonomy" id="1798704"/>
    <lineage>
        <taxon>Bacteria</taxon>
        <taxon>Candidatus Magasanikiibacteriota</taxon>
    </lineage>
</organism>
<dbReference type="GO" id="GO:0006874">
    <property type="term" value="P:intracellular calcium ion homeostasis"/>
    <property type="evidence" value="ECO:0007669"/>
    <property type="project" value="TreeGrafter"/>
</dbReference>
<dbReference type="Gene3D" id="6.10.280.80">
    <property type="entry name" value="NCX, peripheral helical region"/>
    <property type="match status" value="1"/>
</dbReference>
<evidence type="ECO:0000256" key="3">
    <source>
        <dbReference type="ARBA" id="ARBA00022989"/>
    </source>
</evidence>
<evidence type="ECO:0000256" key="1">
    <source>
        <dbReference type="ARBA" id="ARBA00004141"/>
    </source>
</evidence>
<feature type="transmembrane region" description="Helical" evidence="5">
    <location>
        <begin position="297"/>
        <end position="316"/>
    </location>
</feature>
<feature type="transmembrane region" description="Helical" evidence="5">
    <location>
        <begin position="167"/>
        <end position="186"/>
    </location>
</feature>
<evidence type="ECO:0000256" key="4">
    <source>
        <dbReference type="ARBA" id="ARBA00023136"/>
    </source>
</evidence>
<dbReference type="InterPro" id="IPR004837">
    <property type="entry name" value="NaCa_Exmemb"/>
</dbReference>
<gene>
    <name evidence="7" type="ORF">A3J93_05480</name>
</gene>
<feature type="transmembrane region" description="Helical" evidence="5">
    <location>
        <begin position="136"/>
        <end position="155"/>
    </location>
</feature>
<dbReference type="Proteomes" id="UP000177907">
    <property type="component" value="Unassembled WGS sequence"/>
</dbReference>
<dbReference type="GO" id="GO:0005262">
    <property type="term" value="F:calcium channel activity"/>
    <property type="evidence" value="ECO:0007669"/>
    <property type="project" value="TreeGrafter"/>
</dbReference>
<dbReference type="PANTHER" id="PTHR10846:SF8">
    <property type="entry name" value="INNER MEMBRANE PROTEIN YRBG"/>
    <property type="match status" value="1"/>
</dbReference>
<dbReference type="EMBL" id="MFQZ01000007">
    <property type="protein sequence ID" value="OGH88077.1"/>
    <property type="molecule type" value="Genomic_DNA"/>
</dbReference>
<dbReference type="AlphaFoldDB" id="A0A1F6NVY0"/>
<sequence length="318" mass="33880">MWLAIILIVVSLGILILGAESLVRGSSSLAKKWGISPLVIGLTIVAFGTSAPELIVNIFAAWRGSADVAIGNIVGSNIANILLILGLSALIYPLTVKNSTVWKEIPFALLGIFLVFTMGNDALFDGAGSNALTRTDGFSLIAIFVIFMYYIFGLAKQGEIKSEQVAAYSWGVSSILTLAGLVALFFGGKILVDNAIILARLGGLSEALIGLTVVAVGTSLPELFTSIVAAYRGEDDIAVGNIVGSNIFNVFWILGLTGTMLQLPFSPAVNFDVLVGVAATVLLFLFMFVGTRRKLDRWQGALFVLLYIVYIGYLIYRG</sequence>
<accession>A0A1F6NVY0</accession>
<dbReference type="PANTHER" id="PTHR10846">
    <property type="entry name" value="SODIUM/POTASSIUM/CALCIUM EXCHANGER"/>
    <property type="match status" value="1"/>
</dbReference>
<feature type="transmembrane region" description="Helical" evidence="5">
    <location>
        <begin position="269"/>
        <end position="291"/>
    </location>
</feature>
<keyword evidence="2 5" id="KW-0812">Transmembrane</keyword>
<keyword evidence="3 5" id="KW-1133">Transmembrane helix</keyword>
<dbReference type="NCBIfam" id="TIGR00367">
    <property type="entry name" value="calcium/sodium antiporter"/>
    <property type="match status" value="1"/>
</dbReference>
<feature type="transmembrane region" description="Helical" evidence="5">
    <location>
        <begin position="207"/>
        <end position="231"/>
    </location>
</feature>
<dbReference type="STRING" id="1798704.A3J93_05480"/>
<evidence type="ECO:0000313" key="8">
    <source>
        <dbReference type="Proteomes" id="UP000177907"/>
    </source>
</evidence>
<protein>
    <submittedName>
        <fullName evidence="7">Sodium:proton exchanger</fullName>
    </submittedName>
</protein>
<name>A0A1F6NVY0_9BACT</name>
<dbReference type="GO" id="GO:0005886">
    <property type="term" value="C:plasma membrane"/>
    <property type="evidence" value="ECO:0007669"/>
    <property type="project" value="TreeGrafter"/>
</dbReference>
<feature type="transmembrane region" description="Helical" evidence="5">
    <location>
        <begin position="68"/>
        <end position="93"/>
    </location>
</feature>
<feature type="transmembrane region" description="Helical" evidence="5">
    <location>
        <begin position="105"/>
        <end position="124"/>
    </location>
</feature>
<evidence type="ECO:0000313" key="7">
    <source>
        <dbReference type="EMBL" id="OGH88077.1"/>
    </source>
</evidence>
<dbReference type="GO" id="GO:0008273">
    <property type="term" value="F:calcium, potassium:sodium antiporter activity"/>
    <property type="evidence" value="ECO:0007669"/>
    <property type="project" value="TreeGrafter"/>
</dbReference>
<comment type="subcellular location">
    <subcellularLocation>
        <location evidence="1">Membrane</location>
        <topology evidence="1">Multi-pass membrane protein</topology>
    </subcellularLocation>
</comment>
<evidence type="ECO:0000256" key="2">
    <source>
        <dbReference type="ARBA" id="ARBA00022692"/>
    </source>
</evidence>
<dbReference type="InterPro" id="IPR004481">
    <property type="entry name" value="K/Na/Ca-exchanger"/>
</dbReference>
<dbReference type="Gene3D" id="1.20.1420.30">
    <property type="entry name" value="NCX, central ion-binding region"/>
    <property type="match status" value="1"/>
</dbReference>
<evidence type="ECO:0000259" key="6">
    <source>
        <dbReference type="Pfam" id="PF01699"/>
    </source>
</evidence>
<reference evidence="7 8" key="1">
    <citation type="journal article" date="2016" name="Nat. Commun.">
        <title>Thousands of microbial genomes shed light on interconnected biogeochemical processes in an aquifer system.</title>
        <authorList>
            <person name="Anantharaman K."/>
            <person name="Brown C.T."/>
            <person name="Hug L.A."/>
            <person name="Sharon I."/>
            <person name="Castelle C.J."/>
            <person name="Probst A.J."/>
            <person name="Thomas B.C."/>
            <person name="Singh A."/>
            <person name="Wilkins M.J."/>
            <person name="Karaoz U."/>
            <person name="Brodie E.L."/>
            <person name="Williams K.H."/>
            <person name="Hubbard S.S."/>
            <person name="Banfield J.F."/>
        </authorList>
    </citation>
    <scope>NUCLEOTIDE SEQUENCE [LARGE SCALE GENOMIC DNA]</scope>
</reference>
<dbReference type="Pfam" id="PF01699">
    <property type="entry name" value="Na_Ca_ex"/>
    <property type="match status" value="2"/>
</dbReference>
<feature type="domain" description="Sodium/calcium exchanger membrane region" evidence="6">
    <location>
        <begin position="175"/>
        <end position="315"/>
    </location>
</feature>
<feature type="domain" description="Sodium/calcium exchanger membrane region" evidence="6">
    <location>
        <begin position="4"/>
        <end position="152"/>
    </location>
</feature>
<feature type="transmembrane region" description="Helical" evidence="5">
    <location>
        <begin position="237"/>
        <end position="257"/>
    </location>
</feature>